<dbReference type="EMBL" id="JBBNAE010000002">
    <property type="protein sequence ID" value="KAK9144713.1"/>
    <property type="molecule type" value="Genomic_DNA"/>
</dbReference>
<feature type="compositionally biased region" description="Polar residues" evidence="1">
    <location>
        <begin position="36"/>
        <end position="45"/>
    </location>
</feature>
<sequence>MSAMPKFQIVSSGEKVVYVTVYVERQRTAKRRRRVLSSQDNNRNQPYHPITLTQVDGRPGGGGGSRGYNRRADLLRYSQELRESAQSSKSTPHYHNQKPSAKCIELKNISETSNARSTDAFFLPNKQQFVQTTLP</sequence>
<name>A0AAP0PH58_9MAGN</name>
<feature type="compositionally biased region" description="Polar residues" evidence="1">
    <location>
        <begin position="84"/>
        <end position="99"/>
    </location>
</feature>
<comment type="caution">
    <text evidence="2">The sequence shown here is derived from an EMBL/GenBank/DDBJ whole genome shotgun (WGS) entry which is preliminary data.</text>
</comment>
<proteinExistence type="predicted"/>
<dbReference type="Proteomes" id="UP001417504">
    <property type="component" value="Unassembled WGS sequence"/>
</dbReference>
<dbReference type="AlphaFoldDB" id="A0AAP0PH58"/>
<organism evidence="2 3">
    <name type="scientific">Stephania japonica</name>
    <dbReference type="NCBI Taxonomy" id="461633"/>
    <lineage>
        <taxon>Eukaryota</taxon>
        <taxon>Viridiplantae</taxon>
        <taxon>Streptophyta</taxon>
        <taxon>Embryophyta</taxon>
        <taxon>Tracheophyta</taxon>
        <taxon>Spermatophyta</taxon>
        <taxon>Magnoliopsida</taxon>
        <taxon>Ranunculales</taxon>
        <taxon>Menispermaceae</taxon>
        <taxon>Menispermoideae</taxon>
        <taxon>Cissampelideae</taxon>
        <taxon>Stephania</taxon>
    </lineage>
</organism>
<feature type="region of interest" description="Disordered" evidence="1">
    <location>
        <begin position="29"/>
        <end position="101"/>
    </location>
</feature>
<accession>A0AAP0PH58</accession>
<evidence type="ECO:0000256" key="1">
    <source>
        <dbReference type="SAM" id="MobiDB-lite"/>
    </source>
</evidence>
<gene>
    <name evidence="2" type="ORF">Sjap_004616</name>
</gene>
<evidence type="ECO:0000313" key="3">
    <source>
        <dbReference type="Proteomes" id="UP001417504"/>
    </source>
</evidence>
<feature type="compositionally biased region" description="Basic and acidic residues" evidence="1">
    <location>
        <begin position="70"/>
        <end position="83"/>
    </location>
</feature>
<reference evidence="2 3" key="1">
    <citation type="submission" date="2024-01" db="EMBL/GenBank/DDBJ databases">
        <title>Genome assemblies of Stephania.</title>
        <authorList>
            <person name="Yang L."/>
        </authorList>
    </citation>
    <scope>NUCLEOTIDE SEQUENCE [LARGE SCALE GENOMIC DNA]</scope>
    <source>
        <strain evidence="2">QJT</strain>
        <tissue evidence="2">Leaf</tissue>
    </source>
</reference>
<keyword evidence="3" id="KW-1185">Reference proteome</keyword>
<protein>
    <submittedName>
        <fullName evidence="2">Uncharacterized protein</fullName>
    </submittedName>
</protein>
<evidence type="ECO:0000313" key="2">
    <source>
        <dbReference type="EMBL" id="KAK9144713.1"/>
    </source>
</evidence>